<accession>A0ABV8KX65</accession>
<evidence type="ECO:0000313" key="2">
    <source>
        <dbReference type="EMBL" id="MFC4110477.1"/>
    </source>
</evidence>
<organism evidence="2 3">
    <name type="scientific">Micromonospora zhanjiangensis</name>
    <dbReference type="NCBI Taxonomy" id="1522057"/>
    <lineage>
        <taxon>Bacteria</taxon>
        <taxon>Bacillati</taxon>
        <taxon>Actinomycetota</taxon>
        <taxon>Actinomycetes</taxon>
        <taxon>Micromonosporales</taxon>
        <taxon>Micromonosporaceae</taxon>
        <taxon>Micromonospora</taxon>
    </lineage>
</organism>
<gene>
    <name evidence="2" type="ORF">ACFOX0_31730</name>
</gene>
<sequence length="118" mass="12747">MTAPLPELPPGTVLEVAKDDWRCGGFRLFLRVESVRPDLSVYYENEWIWISGTQLSRDGTPVGHLDALVRVAALSDLPAPRSGRPERPGSKRTGPGRSTPGGTRPVRRSPDGPAAGHP</sequence>
<dbReference type="RefSeq" id="WP_377552910.1">
    <property type="nucleotide sequence ID" value="NZ_JBHSBN010000042.1"/>
</dbReference>
<keyword evidence="3" id="KW-1185">Reference proteome</keyword>
<comment type="caution">
    <text evidence="2">The sequence shown here is derived from an EMBL/GenBank/DDBJ whole genome shotgun (WGS) entry which is preliminary data.</text>
</comment>
<feature type="compositionally biased region" description="Low complexity" evidence="1">
    <location>
        <begin position="92"/>
        <end position="104"/>
    </location>
</feature>
<feature type="region of interest" description="Disordered" evidence="1">
    <location>
        <begin position="75"/>
        <end position="118"/>
    </location>
</feature>
<protein>
    <submittedName>
        <fullName evidence="2">Uncharacterized protein</fullName>
    </submittedName>
</protein>
<evidence type="ECO:0000313" key="3">
    <source>
        <dbReference type="Proteomes" id="UP001595868"/>
    </source>
</evidence>
<reference evidence="3" key="1">
    <citation type="journal article" date="2019" name="Int. J. Syst. Evol. Microbiol.">
        <title>The Global Catalogue of Microorganisms (GCM) 10K type strain sequencing project: providing services to taxonomists for standard genome sequencing and annotation.</title>
        <authorList>
            <consortium name="The Broad Institute Genomics Platform"/>
            <consortium name="The Broad Institute Genome Sequencing Center for Infectious Disease"/>
            <person name="Wu L."/>
            <person name="Ma J."/>
        </authorList>
    </citation>
    <scope>NUCLEOTIDE SEQUENCE [LARGE SCALE GENOMIC DNA]</scope>
    <source>
        <strain evidence="3">2902at01</strain>
    </source>
</reference>
<name>A0ABV8KX65_9ACTN</name>
<proteinExistence type="predicted"/>
<dbReference type="Proteomes" id="UP001595868">
    <property type="component" value="Unassembled WGS sequence"/>
</dbReference>
<evidence type="ECO:0000256" key="1">
    <source>
        <dbReference type="SAM" id="MobiDB-lite"/>
    </source>
</evidence>
<dbReference type="EMBL" id="JBHSBN010000042">
    <property type="protein sequence ID" value="MFC4110477.1"/>
    <property type="molecule type" value="Genomic_DNA"/>
</dbReference>